<dbReference type="GO" id="GO:0019867">
    <property type="term" value="C:outer membrane"/>
    <property type="evidence" value="ECO:0007669"/>
    <property type="project" value="InterPro"/>
</dbReference>
<sequence>MRVFLFLTVFSFLFLTNVFSLEIQGNIDNEMKVQIKKFYSENGRSKTEKLLNYLGYHFFTFNRNQLIISNPERVDDVAFHGNLIFLNNTLQGASGLAKGDPIYPETLENSAEKVRKYYFRNGYRNAKVSANIFDNDFVFRIREGKRFLITDINVKNAAYPESFNFLNPKIFDEKLVDTYVKDIENYFRSKGYFNVSTDVSYSKNDKYTFFLNINNPLSSVMSVLPNFHQGVSLIVSVEKGEKFSLRIEGIEDEETETLMRNEINKNLKGISTFNVRYTEGELEKLLREKGYINPHVVIIVKERKIIVDVDYGEKFVITKVNFIYNSLPVNKLSDEFDINRSLLYSKNENAVKRIVTDKLYSKGYVYAKVQDINFINKNGKLAVDIIINEGDIYKIDDVFVNDKEILDNLQRTATSKEVSNLLGIVRSNINSEYYFTSITFDRFIMDKDNGVDLVFKSDLSQFRLNRVISSDENLKNFVREHFFDNPEITKVKIDSLKNFLARQKNYINYSVGVIPISENKADIVLSGRKGEANEIFGGFAYDDIEQFNVFAGYRRFDIFGTAHHFQILTSYSSREKSLTLSLGSDNFFAPNLANIYSLGWKKRDEDNFEYEQLKASIQFFKTSSSFRYGLGVYAEELNFTGLTYEKDFTEKLSDEYKLIGIPVSAGSSGSYLGPVVEVEYSAEAKIKPLFQIDQNSFITGELNTMLKIYPDDRFRFKLKSDFGYISRNNGDIPLNYRYTLGGPYRMKAFDYRDIGSEDEEGNVYGGSRFYYFLFGAEYELRNNVYIGPFVEYGNAIDQWDFSNGYTDIGIALTADTMLGSIGISFAYETVGSSKSDSAFYLTFSGSF</sequence>
<protein>
    <submittedName>
        <fullName evidence="4">BamA/TamA family outer membrane protein</fullName>
    </submittedName>
</protein>
<dbReference type="RefSeq" id="WP_303700831.1">
    <property type="nucleotide sequence ID" value="NZ_VSIV01000117.1"/>
</dbReference>
<dbReference type="InterPro" id="IPR000184">
    <property type="entry name" value="Bac_surfAg_D15"/>
</dbReference>
<evidence type="ECO:0000313" key="5">
    <source>
        <dbReference type="Proteomes" id="UP000323337"/>
    </source>
</evidence>
<name>A0A5D0MNX0_FLESI</name>
<dbReference type="Pfam" id="PF01103">
    <property type="entry name" value="Omp85"/>
    <property type="match status" value="1"/>
</dbReference>
<comment type="caution">
    <text evidence="4">The sequence shown here is derived from an EMBL/GenBank/DDBJ whole genome shotgun (WGS) entry which is preliminary data.</text>
</comment>
<gene>
    <name evidence="4" type="ORF">FXF49_05070</name>
</gene>
<evidence type="ECO:0000256" key="1">
    <source>
        <dbReference type="ARBA" id="ARBA00004370"/>
    </source>
</evidence>
<proteinExistence type="predicted"/>
<organism evidence="4 5">
    <name type="scientific">Flexistipes sinusarabici</name>
    <dbReference type="NCBI Taxonomy" id="2352"/>
    <lineage>
        <taxon>Bacteria</taxon>
        <taxon>Pseudomonadati</taxon>
        <taxon>Deferribacterota</taxon>
        <taxon>Deferribacteres</taxon>
        <taxon>Deferribacterales</taxon>
        <taxon>Flexistipitaceae</taxon>
        <taxon>Flexistipes</taxon>
    </lineage>
</organism>
<accession>A0A5D0MNX0</accession>
<dbReference type="PROSITE" id="PS51779">
    <property type="entry name" value="POTRA"/>
    <property type="match status" value="1"/>
</dbReference>
<dbReference type="InterPro" id="IPR034746">
    <property type="entry name" value="POTRA"/>
</dbReference>
<dbReference type="Proteomes" id="UP000323337">
    <property type="component" value="Unassembled WGS sequence"/>
</dbReference>
<evidence type="ECO:0000259" key="3">
    <source>
        <dbReference type="PROSITE" id="PS51779"/>
    </source>
</evidence>
<dbReference type="Gene3D" id="2.40.160.50">
    <property type="entry name" value="membrane protein fhac: a member of the omp85/tpsb transporter family"/>
    <property type="match status" value="1"/>
</dbReference>
<keyword evidence="2" id="KW-0472">Membrane</keyword>
<comment type="subcellular location">
    <subcellularLocation>
        <location evidence="1">Membrane</location>
    </subcellularLocation>
</comment>
<dbReference type="InterPro" id="IPR010827">
    <property type="entry name" value="BamA/TamA_POTRA"/>
</dbReference>
<feature type="domain" description="POTRA" evidence="3">
    <location>
        <begin position="72"/>
        <end position="144"/>
    </location>
</feature>
<dbReference type="AlphaFoldDB" id="A0A5D0MNX0"/>
<reference evidence="4 5" key="1">
    <citation type="submission" date="2019-08" db="EMBL/GenBank/DDBJ databases">
        <title>Genomic characterization of a novel candidate phylum (ARYD3) from a high temperature, high salinity tertiary oil reservoir in north central Oklahoma, USA.</title>
        <authorList>
            <person name="Youssef N.H."/>
            <person name="Yadav A."/>
            <person name="Elshahed M.S."/>
        </authorList>
    </citation>
    <scope>NUCLEOTIDE SEQUENCE [LARGE SCALE GENOMIC DNA]</scope>
    <source>
        <strain evidence="4">ARYD1</strain>
    </source>
</reference>
<dbReference type="Pfam" id="PF07244">
    <property type="entry name" value="POTRA"/>
    <property type="match status" value="1"/>
</dbReference>
<evidence type="ECO:0000313" key="4">
    <source>
        <dbReference type="EMBL" id="TYB33675.1"/>
    </source>
</evidence>
<dbReference type="Gene3D" id="3.10.20.310">
    <property type="entry name" value="membrane protein fhac"/>
    <property type="match status" value="1"/>
</dbReference>
<dbReference type="EMBL" id="VSIV01000117">
    <property type="protein sequence ID" value="TYB33675.1"/>
    <property type="molecule type" value="Genomic_DNA"/>
</dbReference>
<evidence type="ECO:0000256" key="2">
    <source>
        <dbReference type="ARBA" id="ARBA00023136"/>
    </source>
</evidence>